<dbReference type="EMBL" id="DS802122">
    <property type="protein sequence ID" value="EEC10704.1"/>
    <property type="molecule type" value="Genomic_DNA"/>
</dbReference>
<evidence type="ECO:0000256" key="1">
    <source>
        <dbReference type="ARBA" id="ARBA00004141"/>
    </source>
</evidence>
<reference evidence="4 6" key="1">
    <citation type="submission" date="2008-03" db="EMBL/GenBank/DDBJ databases">
        <title>Annotation of Ixodes scapularis.</title>
        <authorList>
            <consortium name="Ixodes scapularis Genome Project Consortium"/>
            <person name="Caler E."/>
            <person name="Hannick L.I."/>
            <person name="Bidwell S."/>
            <person name="Joardar V."/>
            <person name="Thiagarajan M."/>
            <person name="Amedeo P."/>
            <person name="Galinsky K.J."/>
            <person name="Schobel S."/>
            <person name="Inman J."/>
            <person name="Hostetler J."/>
            <person name="Miller J."/>
            <person name="Hammond M."/>
            <person name="Megy K."/>
            <person name="Lawson D."/>
            <person name="Kodira C."/>
            <person name="Sutton G."/>
            <person name="Meyer J."/>
            <person name="Hill C.A."/>
            <person name="Birren B."/>
            <person name="Nene V."/>
            <person name="Collins F."/>
            <person name="Alarcon-Chaidez F."/>
            <person name="Wikel S."/>
            <person name="Strausberg R."/>
        </authorList>
    </citation>
    <scope>NUCLEOTIDE SEQUENCE [LARGE SCALE GENOMIC DNA]</scope>
    <source>
        <strain evidence="6">Wikel</strain>
        <strain evidence="4">Wikel colony</strain>
    </source>
</reference>
<evidence type="ECO:0000259" key="3">
    <source>
        <dbReference type="PROSITE" id="PS50850"/>
    </source>
</evidence>
<keyword evidence="2" id="KW-0812">Transmembrane</keyword>
<name>B7PVT2_IXOSC</name>
<dbReference type="EMBL" id="ABJB010569318">
    <property type="status" value="NOT_ANNOTATED_CDS"/>
    <property type="molecule type" value="Genomic_DNA"/>
</dbReference>
<dbReference type="VEuPathDB" id="VectorBase:ISCW019731"/>
<dbReference type="VEuPathDB" id="VectorBase:ISCI019731"/>
<keyword evidence="2" id="KW-1133">Transmembrane helix</keyword>
<keyword evidence="2" id="KW-0472">Membrane</keyword>
<feature type="transmembrane region" description="Helical" evidence="2">
    <location>
        <begin position="259"/>
        <end position="278"/>
    </location>
</feature>
<feature type="transmembrane region" description="Helical" evidence="2">
    <location>
        <begin position="120"/>
        <end position="144"/>
    </location>
</feature>
<dbReference type="PANTHER" id="PTHR11360">
    <property type="entry name" value="MONOCARBOXYLATE TRANSPORTER"/>
    <property type="match status" value="1"/>
</dbReference>
<evidence type="ECO:0000313" key="4">
    <source>
        <dbReference type="EMBL" id="EEC10704.1"/>
    </source>
</evidence>
<dbReference type="InterPro" id="IPR011701">
    <property type="entry name" value="MFS"/>
</dbReference>
<feature type="transmembrane region" description="Helical" evidence="2">
    <location>
        <begin position="183"/>
        <end position="204"/>
    </location>
</feature>
<dbReference type="GO" id="GO:0008028">
    <property type="term" value="F:monocarboxylic acid transmembrane transporter activity"/>
    <property type="evidence" value="ECO:0000318"/>
    <property type="project" value="GO_Central"/>
</dbReference>
<reference evidence="5" key="2">
    <citation type="submission" date="2020-05" db="UniProtKB">
        <authorList>
            <consortium name="EnsemblMetazoa"/>
        </authorList>
    </citation>
    <scope>IDENTIFICATION</scope>
    <source>
        <strain evidence="5">wikel</strain>
    </source>
</reference>
<dbReference type="PANTHER" id="PTHR11360:SF303">
    <property type="entry name" value="MAJOR FACILITATOR SUPERFAMILY (MFS) PROFILE DOMAIN-CONTAINING PROTEIN"/>
    <property type="match status" value="1"/>
</dbReference>
<feature type="transmembrane region" description="Helical" evidence="2">
    <location>
        <begin position="333"/>
        <end position="353"/>
    </location>
</feature>
<dbReference type="AlphaFoldDB" id="B7PVT2"/>
<dbReference type="HOGENOM" id="CLU_001265_59_2_1"/>
<comment type="subcellular location">
    <subcellularLocation>
        <location evidence="1">Membrane</location>
        <topology evidence="1">Multi-pass membrane protein</topology>
    </subcellularLocation>
</comment>
<evidence type="ECO:0000313" key="5">
    <source>
        <dbReference type="EnsemblMetazoa" id="ISCW019731-PA"/>
    </source>
</evidence>
<organism>
    <name type="scientific">Ixodes scapularis</name>
    <name type="common">Black-legged tick</name>
    <name type="synonym">Deer tick</name>
    <dbReference type="NCBI Taxonomy" id="6945"/>
    <lineage>
        <taxon>Eukaryota</taxon>
        <taxon>Metazoa</taxon>
        <taxon>Ecdysozoa</taxon>
        <taxon>Arthropoda</taxon>
        <taxon>Chelicerata</taxon>
        <taxon>Arachnida</taxon>
        <taxon>Acari</taxon>
        <taxon>Parasitiformes</taxon>
        <taxon>Ixodida</taxon>
        <taxon>Ixodoidea</taxon>
        <taxon>Ixodidae</taxon>
        <taxon>Ixodinae</taxon>
        <taxon>Ixodes</taxon>
    </lineage>
</organism>
<feature type="transmembrane region" description="Helical" evidence="2">
    <location>
        <begin position="359"/>
        <end position="382"/>
    </location>
</feature>
<dbReference type="Proteomes" id="UP000001555">
    <property type="component" value="Unassembled WGS sequence"/>
</dbReference>
<evidence type="ECO:0000256" key="2">
    <source>
        <dbReference type="SAM" id="Phobius"/>
    </source>
</evidence>
<dbReference type="Gene3D" id="1.20.1250.20">
    <property type="entry name" value="MFS general substrate transporter like domains"/>
    <property type="match status" value="2"/>
</dbReference>
<dbReference type="FunFam" id="1.20.1250.20:FF:001316">
    <property type="entry name" value="Monocarboxylate transporter, putative"/>
    <property type="match status" value="1"/>
</dbReference>
<dbReference type="InterPro" id="IPR036259">
    <property type="entry name" value="MFS_trans_sf"/>
</dbReference>
<sequence>VMKLFQKEKSSTANGERDQVTKAGVDTAWRVAFLAALMAFFEASSFRSSGFLYVAVIDEYQADRGLASWPVSVFGTMIDMGGIVSGPLCQLFGAPATLISGAIITALGMLGASFTKSIPLLTLTLGIIHGAGAGTVSTMLQVFLSMYFDKYRGTAHGIMFAGATMSSFVFPMLLYFLRETFDFQYCLLIFGAILLHLVPISLLFKKPPWVQEGKNRESKLIPESSCATTITIEGNLERAGGTRISTGDGKEQPGIGRKALAILKIPIFYAILVTWTIMCYNEDLFLTTIVDFAKDHGASTATAVPLISYLSITDTLGRIFLPLIADRKLMRRSTLVALNALLTAISVGLLPQATTNASLVVVTLLAACFNGCGMTMYGVLLADYIGIDNLHISYTLAGLTCGPLLFLKPLLVGYFRDQLGSYDNMYRMLAAFQVFLFFLWIVVSYSERRRAKAKASNIEEILQYAPRRKSSKITTNLGSETDRIPKHGAECLAHRTICDSLDKGIQTLCAQGVGSPSTTFAKL</sequence>
<dbReference type="SUPFAM" id="SSF103473">
    <property type="entry name" value="MFS general substrate transporter"/>
    <property type="match status" value="1"/>
</dbReference>
<dbReference type="EnsemblMetazoa" id="ISCW019731-RA">
    <property type="protein sequence ID" value="ISCW019731-PA"/>
    <property type="gene ID" value="ISCW019731"/>
</dbReference>
<feature type="transmembrane region" description="Helical" evidence="2">
    <location>
        <begin position="394"/>
        <end position="414"/>
    </location>
</feature>
<dbReference type="Pfam" id="PF07690">
    <property type="entry name" value="MFS_1"/>
    <property type="match status" value="1"/>
</dbReference>
<dbReference type="PROSITE" id="PS50850">
    <property type="entry name" value="MFS"/>
    <property type="match status" value="1"/>
</dbReference>
<feature type="transmembrane region" description="Helical" evidence="2">
    <location>
        <begin position="426"/>
        <end position="445"/>
    </location>
</feature>
<protein>
    <submittedName>
        <fullName evidence="4 5">Monocarboxylate transporter, putative</fullName>
    </submittedName>
</protein>
<evidence type="ECO:0000313" key="6">
    <source>
        <dbReference type="Proteomes" id="UP000001555"/>
    </source>
</evidence>
<feature type="non-terminal residue" evidence="4">
    <location>
        <position position="1"/>
    </location>
</feature>
<feature type="transmembrane region" description="Helical" evidence="2">
    <location>
        <begin position="298"/>
        <end position="321"/>
    </location>
</feature>
<proteinExistence type="predicted"/>
<dbReference type="OrthoDB" id="6499973at2759"/>
<feature type="transmembrane region" description="Helical" evidence="2">
    <location>
        <begin position="156"/>
        <end position="177"/>
    </location>
</feature>
<dbReference type="EMBL" id="ABJB010968628">
    <property type="status" value="NOT_ANNOTATED_CDS"/>
    <property type="molecule type" value="Genomic_DNA"/>
</dbReference>
<accession>B7PVT2</accession>
<dbReference type="InterPro" id="IPR050327">
    <property type="entry name" value="Proton-linked_MCT"/>
</dbReference>
<dbReference type="GO" id="GO:0005886">
    <property type="term" value="C:plasma membrane"/>
    <property type="evidence" value="ECO:0000318"/>
    <property type="project" value="GO_Central"/>
</dbReference>
<dbReference type="VEuPathDB" id="VectorBase:ISCP_034199"/>
<dbReference type="InterPro" id="IPR020846">
    <property type="entry name" value="MFS_dom"/>
</dbReference>
<feature type="transmembrane region" description="Helical" evidence="2">
    <location>
        <begin position="91"/>
        <end position="114"/>
    </location>
</feature>
<keyword evidence="6" id="KW-1185">Reference proteome</keyword>
<dbReference type="FunFam" id="1.20.1250.20:FF:000867">
    <property type="entry name" value="Monocarboxylate transporter, putative"/>
    <property type="match status" value="1"/>
</dbReference>
<gene>
    <name evidence="4" type="ORF">IscW_ISCW019731</name>
</gene>
<feature type="domain" description="Major facilitator superfamily (MFS) profile" evidence="3">
    <location>
        <begin position="28"/>
        <end position="448"/>
    </location>
</feature>
<dbReference type="PaxDb" id="6945-B7PVT2"/>